<reference evidence="2 3" key="1">
    <citation type="submission" date="2016-10" db="EMBL/GenBank/DDBJ databases">
        <authorList>
            <person name="de Groot N.N."/>
        </authorList>
    </citation>
    <scope>NUCLEOTIDE SEQUENCE [LARGE SCALE GENOMIC DNA]</scope>
    <source>
        <strain evidence="2 3">CGMCC 4.6533</strain>
    </source>
</reference>
<gene>
    <name evidence="2" type="ORF">SAMN05421869_11688</name>
</gene>
<protein>
    <recommendedName>
        <fullName evidence="1">Luciferase domain-containing protein</fullName>
    </recommendedName>
</protein>
<dbReference type="PANTHER" id="PTHR38695">
    <property type="entry name" value="AMINO ACID PERMEASE_ SLC12A DOMAIN-CONTAINING PROTEIN"/>
    <property type="match status" value="1"/>
</dbReference>
<dbReference type="OrthoDB" id="822427at2"/>
<dbReference type="Pfam" id="PF17648">
    <property type="entry name" value="Luciferase"/>
    <property type="match status" value="1"/>
</dbReference>
<dbReference type="InterPro" id="IPR040841">
    <property type="entry name" value="Luciferase_dom"/>
</dbReference>
<dbReference type="STRING" id="633440.SAMN05421869_11688"/>
<dbReference type="EMBL" id="FNDJ01000016">
    <property type="protein sequence ID" value="SDK47278.1"/>
    <property type="molecule type" value="Genomic_DNA"/>
</dbReference>
<evidence type="ECO:0000259" key="1">
    <source>
        <dbReference type="Pfam" id="PF17648"/>
    </source>
</evidence>
<evidence type="ECO:0000313" key="3">
    <source>
        <dbReference type="Proteomes" id="UP000199202"/>
    </source>
</evidence>
<proteinExistence type="predicted"/>
<evidence type="ECO:0000313" key="2">
    <source>
        <dbReference type="EMBL" id="SDK47278.1"/>
    </source>
</evidence>
<feature type="domain" description="Luciferase" evidence="1">
    <location>
        <begin position="85"/>
        <end position="146"/>
    </location>
</feature>
<sequence>MTELALPVRAGDRPLTQRVPPHVQLDQTSPDEIRDRLTRWMGRHLPDTTSGSSEISVPGTVAYFLRPHIRPAAGAVLMPPRYTAEYAHVHADGSLHLCLALPDQQEVLDQGWGERHPLYGRDNHEIMLYAPRTADELDVAKTVIAACYRYATGRPP</sequence>
<name>A0A1G9C6F8_9ACTN</name>
<dbReference type="InterPro" id="IPR048273">
    <property type="entry name" value="Luciferase"/>
</dbReference>
<dbReference type="RefSeq" id="WP_090940034.1">
    <property type="nucleotide sequence ID" value="NZ_FNDJ01000016.1"/>
</dbReference>
<dbReference type="Proteomes" id="UP000199202">
    <property type="component" value="Unassembled WGS sequence"/>
</dbReference>
<dbReference type="AlphaFoldDB" id="A0A1G9C6F8"/>
<keyword evidence="3" id="KW-1185">Reference proteome</keyword>
<dbReference type="PANTHER" id="PTHR38695:SF1">
    <property type="entry name" value="AMINO ACID PERMEASE_ SLC12A DOMAIN-CONTAINING PROTEIN"/>
    <property type="match status" value="1"/>
</dbReference>
<accession>A0A1G9C6F8</accession>
<organism evidence="2 3">
    <name type="scientific">Nonomuraea jiangxiensis</name>
    <dbReference type="NCBI Taxonomy" id="633440"/>
    <lineage>
        <taxon>Bacteria</taxon>
        <taxon>Bacillati</taxon>
        <taxon>Actinomycetota</taxon>
        <taxon>Actinomycetes</taxon>
        <taxon>Streptosporangiales</taxon>
        <taxon>Streptosporangiaceae</taxon>
        <taxon>Nonomuraea</taxon>
    </lineage>
</organism>